<sequence>MDKNVHPLSTTPWSTPLKKGEALSILQMRRNPIFCQPSAGTVACCHATDPPPFFFFLKRTSLRLRGGSVQTIVEERQQPHQQQDRKFSNVSSFLMKSEIED</sequence>
<comment type="caution">
    <text evidence="1">The sequence shown here is derived from an EMBL/GenBank/DDBJ whole genome shotgun (WGS) entry which is preliminary data.</text>
</comment>
<keyword evidence="2" id="KW-1185">Reference proteome</keyword>
<gene>
    <name evidence="1" type="ORF">CDAR_434271</name>
</gene>
<protein>
    <submittedName>
        <fullName evidence="1">Uncharacterized protein</fullName>
    </submittedName>
</protein>
<organism evidence="1 2">
    <name type="scientific">Caerostris darwini</name>
    <dbReference type="NCBI Taxonomy" id="1538125"/>
    <lineage>
        <taxon>Eukaryota</taxon>
        <taxon>Metazoa</taxon>
        <taxon>Ecdysozoa</taxon>
        <taxon>Arthropoda</taxon>
        <taxon>Chelicerata</taxon>
        <taxon>Arachnida</taxon>
        <taxon>Araneae</taxon>
        <taxon>Araneomorphae</taxon>
        <taxon>Entelegynae</taxon>
        <taxon>Araneoidea</taxon>
        <taxon>Araneidae</taxon>
        <taxon>Caerostris</taxon>
    </lineage>
</organism>
<dbReference type="AlphaFoldDB" id="A0AAV4UA43"/>
<dbReference type="EMBL" id="BPLQ01010949">
    <property type="protein sequence ID" value="GIY54624.1"/>
    <property type="molecule type" value="Genomic_DNA"/>
</dbReference>
<evidence type="ECO:0000313" key="1">
    <source>
        <dbReference type="EMBL" id="GIY54624.1"/>
    </source>
</evidence>
<name>A0AAV4UA43_9ARAC</name>
<evidence type="ECO:0000313" key="2">
    <source>
        <dbReference type="Proteomes" id="UP001054837"/>
    </source>
</evidence>
<accession>A0AAV4UA43</accession>
<reference evidence="1 2" key="1">
    <citation type="submission" date="2021-06" db="EMBL/GenBank/DDBJ databases">
        <title>Caerostris darwini draft genome.</title>
        <authorList>
            <person name="Kono N."/>
            <person name="Arakawa K."/>
        </authorList>
    </citation>
    <scope>NUCLEOTIDE SEQUENCE [LARGE SCALE GENOMIC DNA]</scope>
</reference>
<dbReference type="Proteomes" id="UP001054837">
    <property type="component" value="Unassembled WGS sequence"/>
</dbReference>
<proteinExistence type="predicted"/>